<keyword evidence="2" id="KW-1185">Reference proteome</keyword>
<sequence>MSSGVILYGAPATGKDTVTQALSLLDTRYRLFERLKAGAGRTTGYRMTDEHELDRLESAGLLVWQNSRYSARYAIDRPGLDELTQAGLVPVVHAGQPEVIEAVRTATPNVEWTVVQLVCDPETAKARIIARRTGDVAERLAAGAATPTISADLTINTDCLEPNEAARQIDAAIRPGS</sequence>
<name>A0A4R6P4X2_NOCIG</name>
<dbReference type="Gene3D" id="3.40.50.300">
    <property type="entry name" value="P-loop containing nucleotide triphosphate hydrolases"/>
    <property type="match status" value="1"/>
</dbReference>
<keyword evidence="1" id="KW-0808">Transferase</keyword>
<comment type="caution">
    <text evidence="1">The sequence shown here is derived from an EMBL/GenBank/DDBJ whole genome shotgun (WGS) entry which is preliminary data.</text>
</comment>
<dbReference type="EMBL" id="SNXK01000006">
    <property type="protein sequence ID" value="TDP32326.1"/>
    <property type="molecule type" value="Genomic_DNA"/>
</dbReference>
<dbReference type="RefSeq" id="WP_067494745.1">
    <property type="nucleotide sequence ID" value="NZ_SNXK01000006.1"/>
</dbReference>
<gene>
    <name evidence="1" type="ORF">DFR75_106116</name>
</gene>
<reference evidence="1 2" key="1">
    <citation type="submission" date="2019-03" db="EMBL/GenBank/DDBJ databases">
        <title>Genomic Encyclopedia of Type Strains, Phase IV (KMG-IV): sequencing the most valuable type-strain genomes for metagenomic binning, comparative biology and taxonomic classification.</title>
        <authorList>
            <person name="Goeker M."/>
        </authorList>
    </citation>
    <scope>NUCLEOTIDE SEQUENCE [LARGE SCALE GENOMIC DNA]</scope>
    <source>
        <strain evidence="1 2">DSM 44496</strain>
    </source>
</reference>
<organism evidence="1 2">
    <name type="scientific">Nocardia ignorata</name>
    <dbReference type="NCBI Taxonomy" id="145285"/>
    <lineage>
        <taxon>Bacteria</taxon>
        <taxon>Bacillati</taxon>
        <taxon>Actinomycetota</taxon>
        <taxon>Actinomycetes</taxon>
        <taxon>Mycobacteriales</taxon>
        <taxon>Nocardiaceae</taxon>
        <taxon>Nocardia</taxon>
    </lineage>
</organism>
<dbReference type="InterPro" id="IPR027417">
    <property type="entry name" value="P-loop_NTPase"/>
</dbReference>
<dbReference type="AlphaFoldDB" id="A0A4R6P4X2"/>
<dbReference type="GO" id="GO:0016301">
    <property type="term" value="F:kinase activity"/>
    <property type="evidence" value="ECO:0007669"/>
    <property type="project" value="UniProtKB-KW"/>
</dbReference>
<evidence type="ECO:0000313" key="1">
    <source>
        <dbReference type="EMBL" id="TDP32326.1"/>
    </source>
</evidence>
<keyword evidence="1" id="KW-0418">Kinase</keyword>
<proteinExistence type="predicted"/>
<evidence type="ECO:0000313" key="2">
    <source>
        <dbReference type="Proteomes" id="UP000295087"/>
    </source>
</evidence>
<accession>A0A4R6P4X2</accession>
<dbReference type="Proteomes" id="UP000295087">
    <property type="component" value="Unassembled WGS sequence"/>
</dbReference>
<dbReference type="SUPFAM" id="SSF52540">
    <property type="entry name" value="P-loop containing nucleoside triphosphate hydrolases"/>
    <property type="match status" value="1"/>
</dbReference>
<protein>
    <submittedName>
        <fullName evidence="1">Guanylate kinase</fullName>
    </submittedName>
</protein>